<keyword evidence="4" id="KW-1185">Reference proteome</keyword>
<reference evidence="3 4" key="1">
    <citation type="submission" date="2013-05" db="EMBL/GenBank/DDBJ databases">
        <title>Draft genome of the parasitic nematode Anyclostoma ceylanicum.</title>
        <authorList>
            <person name="Mitreva M."/>
        </authorList>
    </citation>
    <scope>NUCLEOTIDE SEQUENCE [LARGE SCALE GENOMIC DNA]</scope>
</reference>
<gene>
    <name evidence="3" type="ORF">ANCCEY_05775</name>
</gene>
<dbReference type="Pfam" id="PF26284">
    <property type="entry name" value="DUF8077"/>
    <property type="match status" value="1"/>
</dbReference>
<dbReference type="EMBL" id="KE124913">
    <property type="protein sequence ID" value="EPB75149.1"/>
    <property type="molecule type" value="Genomic_DNA"/>
</dbReference>
<protein>
    <recommendedName>
        <fullName evidence="2">DUF8077 domain-containing protein</fullName>
    </recommendedName>
</protein>
<dbReference type="Proteomes" id="UP000054495">
    <property type="component" value="Unassembled WGS sequence"/>
</dbReference>
<feature type="region of interest" description="Disordered" evidence="1">
    <location>
        <begin position="156"/>
        <end position="224"/>
    </location>
</feature>
<feature type="domain" description="DUF8077" evidence="2">
    <location>
        <begin position="5"/>
        <end position="65"/>
    </location>
</feature>
<dbReference type="AlphaFoldDB" id="A0A0D6LTD4"/>
<evidence type="ECO:0000313" key="4">
    <source>
        <dbReference type="Proteomes" id="UP000054495"/>
    </source>
</evidence>
<proteinExistence type="predicted"/>
<feature type="compositionally biased region" description="Polar residues" evidence="1">
    <location>
        <begin position="160"/>
        <end position="180"/>
    </location>
</feature>
<evidence type="ECO:0000259" key="2">
    <source>
        <dbReference type="Pfam" id="PF26284"/>
    </source>
</evidence>
<feature type="region of interest" description="Disordered" evidence="1">
    <location>
        <begin position="132"/>
        <end position="151"/>
    </location>
</feature>
<dbReference type="InterPro" id="IPR058390">
    <property type="entry name" value="DUF8077"/>
</dbReference>
<name>A0A0D6LTD4_9BILA</name>
<evidence type="ECO:0000313" key="3">
    <source>
        <dbReference type="EMBL" id="EPB75149.1"/>
    </source>
</evidence>
<evidence type="ECO:0000256" key="1">
    <source>
        <dbReference type="SAM" id="MobiDB-lite"/>
    </source>
</evidence>
<accession>A0A0D6LTD4</accession>
<organism evidence="3 4">
    <name type="scientific">Ancylostoma ceylanicum</name>
    <dbReference type="NCBI Taxonomy" id="53326"/>
    <lineage>
        <taxon>Eukaryota</taxon>
        <taxon>Metazoa</taxon>
        <taxon>Ecdysozoa</taxon>
        <taxon>Nematoda</taxon>
        <taxon>Chromadorea</taxon>
        <taxon>Rhabditida</taxon>
        <taxon>Rhabditina</taxon>
        <taxon>Rhabditomorpha</taxon>
        <taxon>Strongyloidea</taxon>
        <taxon>Ancylostomatidae</taxon>
        <taxon>Ancylostomatinae</taxon>
        <taxon>Ancylostoma</taxon>
    </lineage>
</organism>
<sequence>MSCTELDIFEWSSGIRVAYCVDAPLPDLLSPFRRTFSKIVTRYCHNLTACNSKQQPNMSSEAWLVTGATGGKNAALRRTMEIIAEQNAEIDRQNRLELTKHMIITGGHEGITSTGQLLLNVARLSVASTMPQSAVPTDSRSSPPPLVSSPQIVVIPSCSDTSDSSKNRGLSSRDSISTIQVPAPQLLSVAKTSSRKHSRRQSSVEDAKQVRRARGYRSHSQAKPWKAGSLMLGGFARRNVD</sequence>